<dbReference type="PANTHER" id="PTHR11610">
    <property type="entry name" value="LIPASE"/>
    <property type="match status" value="1"/>
</dbReference>
<dbReference type="SUPFAM" id="SSF53474">
    <property type="entry name" value="alpha/beta-Hydrolases"/>
    <property type="match status" value="1"/>
</dbReference>
<proteinExistence type="inferred from homology"/>
<organism evidence="5 6">
    <name type="scientific">Owenia fusiformis</name>
    <name type="common">Polychaete worm</name>
    <dbReference type="NCBI Taxonomy" id="6347"/>
    <lineage>
        <taxon>Eukaryota</taxon>
        <taxon>Metazoa</taxon>
        <taxon>Spiralia</taxon>
        <taxon>Lophotrochozoa</taxon>
        <taxon>Annelida</taxon>
        <taxon>Polychaeta</taxon>
        <taxon>Sedentaria</taxon>
        <taxon>Canalipalpata</taxon>
        <taxon>Sabellida</taxon>
        <taxon>Oweniida</taxon>
        <taxon>Oweniidae</taxon>
        <taxon>Owenia</taxon>
    </lineage>
</organism>
<dbReference type="AlphaFoldDB" id="A0A8J1UC46"/>
<comment type="caution">
    <text evidence="5">The sequence shown here is derived from an EMBL/GenBank/DDBJ whole genome shotgun (WGS) entry which is preliminary data.</text>
</comment>
<evidence type="ECO:0000256" key="3">
    <source>
        <dbReference type="ARBA" id="ARBA00022525"/>
    </source>
</evidence>
<keyword evidence="6" id="KW-1185">Reference proteome</keyword>
<dbReference type="GO" id="GO:0005615">
    <property type="term" value="C:extracellular space"/>
    <property type="evidence" value="ECO:0007669"/>
    <property type="project" value="TreeGrafter"/>
</dbReference>
<keyword evidence="3" id="KW-0964">Secreted</keyword>
<dbReference type="InterPro" id="IPR013818">
    <property type="entry name" value="Lipase"/>
</dbReference>
<evidence type="ECO:0000313" key="6">
    <source>
        <dbReference type="Proteomes" id="UP000749559"/>
    </source>
</evidence>
<dbReference type="EMBL" id="CAIIXF020000004">
    <property type="protein sequence ID" value="CAH1781144.1"/>
    <property type="molecule type" value="Genomic_DNA"/>
</dbReference>
<name>A0A8J1UC46_OWEFU</name>
<comment type="similarity">
    <text evidence="2 4">Belongs to the AB hydrolase superfamily. Lipase family.</text>
</comment>
<dbReference type="GO" id="GO:0016042">
    <property type="term" value="P:lipid catabolic process"/>
    <property type="evidence" value="ECO:0007669"/>
    <property type="project" value="TreeGrafter"/>
</dbReference>
<evidence type="ECO:0000313" key="5">
    <source>
        <dbReference type="EMBL" id="CAH1781144.1"/>
    </source>
</evidence>
<dbReference type="Proteomes" id="UP000749559">
    <property type="component" value="Unassembled WGS sequence"/>
</dbReference>
<dbReference type="InterPro" id="IPR000734">
    <property type="entry name" value="TAG_lipase"/>
</dbReference>
<comment type="subcellular location">
    <subcellularLocation>
        <location evidence="1">Secreted</location>
    </subcellularLocation>
</comment>
<evidence type="ECO:0000256" key="2">
    <source>
        <dbReference type="ARBA" id="ARBA00010701"/>
    </source>
</evidence>
<evidence type="ECO:0000256" key="4">
    <source>
        <dbReference type="RuleBase" id="RU004262"/>
    </source>
</evidence>
<dbReference type="Gene3D" id="3.40.50.1820">
    <property type="entry name" value="alpha/beta hydrolase"/>
    <property type="match status" value="1"/>
</dbReference>
<gene>
    <name evidence="5" type="ORF">OFUS_LOCUS7753</name>
</gene>
<dbReference type="OrthoDB" id="199913at2759"/>
<dbReference type="GO" id="GO:0016298">
    <property type="term" value="F:lipase activity"/>
    <property type="evidence" value="ECO:0007669"/>
    <property type="project" value="InterPro"/>
</dbReference>
<accession>A0A8J1UC46</accession>
<dbReference type="Pfam" id="PF00151">
    <property type="entry name" value="Lipase"/>
    <property type="match status" value="1"/>
</dbReference>
<reference evidence="5" key="1">
    <citation type="submission" date="2022-03" db="EMBL/GenBank/DDBJ databases">
        <authorList>
            <person name="Martin C."/>
        </authorList>
    </citation>
    <scope>NUCLEOTIDE SEQUENCE</scope>
</reference>
<dbReference type="InterPro" id="IPR029058">
    <property type="entry name" value="AB_hydrolase_fold"/>
</dbReference>
<evidence type="ECO:0000256" key="1">
    <source>
        <dbReference type="ARBA" id="ARBA00004613"/>
    </source>
</evidence>
<sequence length="285" mass="31822">MTMSSTLHVAFVVLIVKLIGSECFLFENGNRNVAFKLYTRSDTKGRVIDARTLFNSNFNNKLQTKLIIHGWFGDLPKFDAMITELLGKENMNVIQVNWSNWSSNLDYFQVVEEVPEVAAEVKRFMDTLIQDGGLSLKYVHLIGYSLGAQIASLVGKKYRNPRIPRISCLDPSGVGFDNNNPMASVHKSDAVFVDVIHSSIISAAPRGDVDFFPNNGMGSHSLALKLFEESIRRRCDFTARSCSDWDAFQSKRCDDNASNVMGLDAKPTNAMGKLYLNVKTEAPFC</sequence>
<protein>
    <submittedName>
        <fullName evidence="5">Uncharacterized protein</fullName>
    </submittedName>
</protein>
<dbReference type="PANTHER" id="PTHR11610:SF178">
    <property type="entry name" value="LIPASE MEMBER H-A-LIKE PROTEIN"/>
    <property type="match status" value="1"/>
</dbReference>